<reference evidence="6 7" key="1">
    <citation type="submission" date="2024-03" db="EMBL/GenBank/DDBJ databases">
        <authorList>
            <person name="Brejova B."/>
        </authorList>
    </citation>
    <scope>NUCLEOTIDE SEQUENCE [LARGE SCALE GENOMIC DNA]</scope>
    <source>
        <strain evidence="6 7">CBS 14171</strain>
    </source>
</reference>
<evidence type="ECO:0000256" key="2">
    <source>
        <dbReference type="ARBA" id="ARBA00005830"/>
    </source>
</evidence>
<evidence type="ECO:0000256" key="3">
    <source>
        <dbReference type="ARBA" id="ARBA00022723"/>
    </source>
</evidence>
<keyword evidence="3" id="KW-0479">Metal-binding</keyword>
<evidence type="ECO:0008006" key="8">
    <source>
        <dbReference type="Google" id="ProtNLM"/>
    </source>
</evidence>
<dbReference type="GeneID" id="92207092"/>
<keyword evidence="4" id="KW-0408">Iron</keyword>
<dbReference type="Gene3D" id="2.60.120.620">
    <property type="entry name" value="q2cbj1_9rhob like domain"/>
    <property type="match status" value="1"/>
</dbReference>
<name>A0ABP0ZJR2_9ASCO</name>
<dbReference type="Pfam" id="PF05721">
    <property type="entry name" value="PhyH"/>
    <property type="match status" value="1"/>
</dbReference>
<evidence type="ECO:0000256" key="4">
    <source>
        <dbReference type="ARBA" id="ARBA00023004"/>
    </source>
</evidence>
<evidence type="ECO:0000256" key="5">
    <source>
        <dbReference type="SAM" id="MobiDB-lite"/>
    </source>
</evidence>
<dbReference type="PANTHER" id="PTHR20883:SF15">
    <property type="entry name" value="PHYTANOYL-COA DIOXYGENASE DOMAIN-CONTAINING PROTEIN 1"/>
    <property type="match status" value="1"/>
</dbReference>
<comment type="cofactor">
    <cofactor evidence="1">
        <name>Fe cation</name>
        <dbReference type="ChEBI" id="CHEBI:24875"/>
    </cofactor>
</comment>
<dbReference type="EMBL" id="OZ022406">
    <property type="protein sequence ID" value="CAK9437518.1"/>
    <property type="molecule type" value="Genomic_DNA"/>
</dbReference>
<protein>
    <recommendedName>
        <fullName evidence="8">Phytanoyl-CoA dioxygenase</fullName>
    </recommendedName>
</protein>
<dbReference type="PANTHER" id="PTHR20883">
    <property type="entry name" value="PHYTANOYL-COA DIOXYGENASE DOMAIN CONTAINING 1"/>
    <property type="match status" value="1"/>
</dbReference>
<evidence type="ECO:0000313" key="6">
    <source>
        <dbReference type="EMBL" id="CAK9437518.1"/>
    </source>
</evidence>
<gene>
    <name evidence="6" type="ORF">LODBEIA_P18960</name>
</gene>
<keyword evidence="7" id="KW-1185">Reference proteome</keyword>
<dbReference type="SUPFAM" id="SSF51197">
    <property type="entry name" value="Clavaminate synthase-like"/>
    <property type="match status" value="1"/>
</dbReference>
<accession>A0ABP0ZJR2</accession>
<dbReference type="InterPro" id="IPR008775">
    <property type="entry name" value="Phytyl_CoA_dOase-like"/>
</dbReference>
<organism evidence="6 7">
    <name type="scientific">Lodderomyces beijingensis</name>
    <dbReference type="NCBI Taxonomy" id="1775926"/>
    <lineage>
        <taxon>Eukaryota</taxon>
        <taxon>Fungi</taxon>
        <taxon>Dikarya</taxon>
        <taxon>Ascomycota</taxon>
        <taxon>Saccharomycotina</taxon>
        <taxon>Pichiomycetes</taxon>
        <taxon>Debaryomycetaceae</taxon>
        <taxon>Candida/Lodderomyces clade</taxon>
        <taxon>Lodderomyces</taxon>
    </lineage>
</organism>
<proteinExistence type="inferred from homology"/>
<sequence>MFGNPQDKAKSVSSHQQPQPQPPKRPQRLTMAPYLTPEQLETFDREGMLCIPDFLTAEQTQSLLQRSRDLLSQCDLSTHPKTTFKTADKDHIGDKYFFESADRVSFFFDTDAFDEAGELVVPLARAINKVGHGLHIHDEAFKEITFDAKVQQIARDLSYIEPKVLQSMCIFKQPVAGQKLTRNNAVPPHTDATFLFTKPRQTALGFWFALEDCSEENGCLKYLPGTHKKYPVTKRFVRSTAMNDGGGCEFEEVAPEQPIEETEQDYVTVPCKAGSLILINNSVLHKSENNKSKKSRFAYAFHAIEGTAEYDDRNWLQVPYEGGSNFSELYV</sequence>
<feature type="region of interest" description="Disordered" evidence="5">
    <location>
        <begin position="1"/>
        <end position="31"/>
    </location>
</feature>
<dbReference type="RefSeq" id="XP_066828834.1">
    <property type="nucleotide sequence ID" value="XM_066971834.1"/>
</dbReference>
<evidence type="ECO:0000313" key="7">
    <source>
        <dbReference type="Proteomes" id="UP001497383"/>
    </source>
</evidence>
<comment type="similarity">
    <text evidence="2">Belongs to the PhyH family.</text>
</comment>
<evidence type="ECO:0000256" key="1">
    <source>
        <dbReference type="ARBA" id="ARBA00001962"/>
    </source>
</evidence>
<dbReference type="Proteomes" id="UP001497383">
    <property type="component" value="Chromosome 2"/>
</dbReference>